<dbReference type="EMBL" id="BC029634">
    <property type="protein sequence ID" value="AAH29634.1"/>
    <property type="molecule type" value="mRNA"/>
</dbReference>
<organism evidence="1">
    <name type="scientific">Homo sapiens</name>
    <name type="common">Human</name>
    <dbReference type="NCBI Taxonomy" id="9606"/>
    <lineage>
        <taxon>Eukaryota</taxon>
        <taxon>Metazoa</taxon>
        <taxon>Chordata</taxon>
        <taxon>Craniata</taxon>
        <taxon>Vertebrata</taxon>
        <taxon>Euteleostomi</taxon>
        <taxon>Mammalia</taxon>
        <taxon>Eutheria</taxon>
        <taxon>Euarchontoglires</taxon>
        <taxon>Primates</taxon>
        <taxon>Haplorrhini</taxon>
        <taxon>Catarrhini</taxon>
        <taxon>Hominidae</taxon>
        <taxon>Homo</taxon>
    </lineage>
</organism>
<protein>
    <submittedName>
        <fullName evidence="1">ARHGAP27 protein</fullName>
    </submittedName>
</protein>
<dbReference type="GeneID" id="201176"/>
<sequence>FFSVASRLLCVCDSVCGGESLFSGMVGAGRRSLMEGFLAASGPHLVEAFTETLWALALCWHCASHEAALITSPLWKQD</sequence>
<dbReference type="CTD" id="201176"/>
<name>Q8N2Y9_HUMAN</name>
<reference evidence="1" key="1">
    <citation type="journal article" date="2004" name="Genome Res.">
        <title>The status, quality, and expansion of the NIH full-length cDNA project: the Mammalian Gene Collection (MGC).</title>
        <authorList>
            <consortium name="The MGC Project Team"/>
            <person name="Gerhard D.S."/>
            <person name="Wagner L."/>
            <person name="Feingold E.A."/>
            <person name="Shenmen C.M."/>
            <person name="Grouse L.H."/>
            <person name="Schuler G."/>
            <person name="Klein S.L."/>
            <person name="Old S."/>
            <person name="Rasooly R."/>
            <person name="Good P."/>
            <person name="Guyer M."/>
            <person name="Peck A.M."/>
            <person name="Derge J.G."/>
            <person name="Lipman D."/>
            <person name="Collins F.S."/>
            <person name="Jang W."/>
            <person name="Sherry S."/>
            <person name="Feolo M."/>
            <person name="Misquitta L."/>
            <person name="Lee E."/>
            <person name="Rotmistrovsky K."/>
            <person name="Greenhut S.F."/>
            <person name="Schaefer C.F."/>
            <person name="Buetow K."/>
            <person name="Bonner T.I."/>
            <person name="Haussler D."/>
            <person name="Kent J."/>
            <person name="Kiekhaus M."/>
            <person name="Furey T."/>
            <person name="Brent M."/>
            <person name="Prange C."/>
            <person name="Schreiber K."/>
            <person name="Shapiro N."/>
            <person name="Bhat N.K."/>
            <person name="Hopkins R.F."/>
            <person name="Hsie F."/>
            <person name="Driscoll T."/>
            <person name="Soares M.B."/>
            <person name="Casavant T.L."/>
            <person name="Scheetz T.E."/>
            <person name="Brown-stein M.J."/>
            <person name="Usdin T.B."/>
            <person name="Toshiyuki S."/>
            <person name="Carninci P."/>
            <person name="Piao Y."/>
            <person name="Dudekula D.B."/>
            <person name="Ko M.S."/>
            <person name="Kawakami K."/>
            <person name="Suzuki Y."/>
            <person name="Sugano S."/>
            <person name="Gruber C.E."/>
            <person name="Smith M.R."/>
            <person name="Simmons B."/>
            <person name="Moore T."/>
            <person name="Waterman R."/>
            <person name="Johnson S.L."/>
            <person name="Ruan Y."/>
            <person name="Wei C.L."/>
            <person name="Mathavan S."/>
            <person name="Gunaratne P.H."/>
            <person name="Wu J."/>
            <person name="Garcia A.M."/>
            <person name="Hulyk S.W."/>
            <person name="Fuh E."/>
            <person name="Yuan Y."/>
            <person name="Sneed A."/>
            <person name="Kowis C."/>
            <person name="Hodgson A."/>
            <person name="Muzny D.M."/>
            <person name="McPherson J."/>
            <person name="Gibbs R.A."/>
            <person name="Fahey J."/>
            <person name="Helton E."/>
            <person name="Ketteman M."/>
            <person name="Madan A."/>
            <person name="Rodrigues S."/>
            <person name="Sanchez A."/>
            <person name="Whiting M."/>
            <person name="Madari A."/>
            <person name="Young A.C."/>
            <person name="Wetherby K.D."/>
            <person name="Granite S.J."/>
            <person name="Kwong P.N."/>
            <person name="Brinkley C.P."/>
            <person name="Pearson R.L."/>
            <person name="Bouffard G.G."/>
            <person name="Blakesly R.W."/>
            <person name="Green E.D."/>
            <person name="Dickson M.C."/>
            <person name="Rodriguez A.C."/>
            <person name="Grimwood J."/>
            <person name="Schmutz J."/>
            <person name="Myers R.M."/>
            <person name="Butterfield Y.S."/>
            <person name="Griffith M."/>
            <person name="Griffith O.L."/>
            <person name="Krzywinski M.I."/>
            <person name="Liao N."/>
            <person name="Morin R."/>
            <person name="Morrin R."/>
            <person name="Palmquist D."/>
            <person name="Petrescu A.S."/>
            <person name="Skalska U."/>
            <person name="Smailus D.E."/>
            <person name="Stott J.M."/>
            <person name="Schnerch A."/>
            <person name="Schein J.E."/>
            <person name="Jones S.J."/>
            <person name="Holt R.A."/>
            <person name="Baross A."/>
            <person name="Marra M.A."/>
            <person name="Clifton S."/>
            <person name="Makowski K.A."/>
            <person name="Bosak S."/>
            <person name="Malek J."/>
        </authorList>
    </citation>
    <scope>NUCLEOTIDE SEQUENCE [LARGE SCALE MRNA]</scope>
    <source>
        <tissue evidence="1">Skin</tissue>
    </source>
</reference>
<dbReference type="ChiTaRS" id="ARHGAP27">
    <property type="organism name" value="human"/>
</dbReference>
<feature type="non-terminal residue" evidence="1">
    <location>
        <position position="1"/>
    </location>
</feature>
<dbReference type="AlphaFoldDB" id="Q8N2Y9"/>
<dbReference type="OrthoDB" id="79452at2759"/>
<proteinExistence type="evidence at transcript level"/>
<gene>
    <name evidence="1" type="primary">ARHGAP27</name>
</gene>
<dbReference type="BioGRID-ORCS" id="201176">
    <property type="hits" value="19 hits in 1144 CRISPR screens"/>
</dbReference>
<dbReference type="DNASU" id="201176"/>
<evidence type="ECO:0000313" key="1">
    <source>
        <dbReference type="EMBL" id="AAH29634.1"/>
    </source>
</evidence>
<dbReference type="RefSeq" id="NP_954976.1">
    <property type="nucleotide sequence ID" value="NM_199282.2"/>
</dbReference>
<accession>Q8N2Y9</accession>
<dbReference type="DisGeNET" id="201176"/>